<protein>
    <recommendedName>
        <fullName evidence="5">Release factor glutamine methyltransferase</fullName>
        <shortName evidence="5">RF MTase</shortName>
        <ecNumber evidence="5">2.1.1.297</ecNumber>
    </recommendedName>
    <alternativeName>
        <fullName evidence="5">N5-glutamine methyltransferase PrmC</fullName>
    </alternativeName>
    <alternativeName>
        <fullName evidence="5">Protein-(glutamine-N5) MTase PrmC</fullName>
    </alternativeName>
    <alternativeName>
        <fullName evidence="5">Protein-glutamine N-methyltransferase PrmC</fullName>
    </alternativeName>
</protein>
<gene>
    <name evidence="5 8" type="primary">prmC</name>
    <name evidence="8" type="ORF">DIZ80_15265</name>
</gene>
<dbReference type="GO" id="GO:0003676">
    <property type="term" value="F:nucleic acid binding"/>
    <property type="evidence" value="ECO:0007669"/>
    <property type="project" value="InterPro"/>
</dbReference>
<dbReference type="GO" id="GO:0102559">
    <property type="term" value="F:peptide chain release factor N(5)-glutamine methyltransferase activity"/>
    <property type="evidence" value="ECO:0007669"/>
    <property type="project" value="UniProtKB-EC"/>
</dbReference>
<feature type="domain" description="Methyltransferase" evidence="6">
    <location>
        <begin position="103"/>
        <end position="240"/>
    </location>
</feature>
<dbReference type="PANTHER" id="PTHR18895">
    <property type="entry name" value="HEMK METHYLTRANSFERASE"/>
    <property type="match status" value="1"/>
</dbReference>
<dbReference type="SUPFAM" id="SSF53335">
    <property type="entry name" value="S-adenosyl-L-methionine-dependent methyltransferases"/>
    <property type="match status" value="1"/>
</dbReference>
<keyword evidence="1 5" id="KW-0489">Methyltransferase</keyword>
<dbReference type="NCBIfam" id="TIGR00536">
    <property type="entry name" value="hemK_fam"/>
    <property type="match status" value="1"/>
</dbReference>
<feature type="binding site" evidence="5">
    <location>
        <position position="163"/>
    </location>
    <ligand>
        <name>S-adenosyl-L-methionine</name>
        <dbReference type="ChEBI" id="CHEBI:59789"/>
    </ligand>
</feature>
<evidence type="ECO:0000256" key="5">
    <source>
        <dbReference type="HAMAP-Rule" id="MF_02126"/>
    </source>
</evidence>
<dbReference type="Proteomes" id="UP000254266">
    <property type="component" value="Unassembled WGS sequence"/>
</dbReference>
<accession>A0A370D9Z9</accession>
<dbReference type="FunFam" id="3.40.50.150:FF:000053">
    <property type="entry name" value="Release factor glutamine methyltransferase"/>
    <property type="match status" value="1"/>
</dbReference>
<dbReference type="InterPro" id="IPR040758">
    <property type="entry name" value="PrmC_N"/>
</dbReference>
<evidence type="ECO:0000259" key="6">
    <source>
        <dbReference type="Pfam" id="PF13847"/>
    </source>
</evidence>
<evidence type="ECO:0000313" key="8">
    <source>
        <dbReference type="EMBL" id="RDH81711.1"/>
    </source>
</evidence>
<dbReference type="EMBL" id="QFXC01000013">
    <property type="protein sequence ID" value="RDH81711.1"/>
    <property type="molecule type" value="Genomic_DNA"/>
</dbReference>
<feature type="binding site" evidence="5">
    <location>
        <position position="135"/>
    </location>
    <ligand>
        <name>S-adenosyl-L-methionine</name>
        <dbReference type="ChEBI" id="CHEBI:59789"/>
    </ligand>
</feature>
<dbReference type="InterPro" id="IPR004556">
    <property type="entry name" value="HemK-like"/>
</dbReference>
<dbReference type="AlphaFoldDB" id="A0A370D9Z9"/>
<dbReference type="Pfam" id="PF13847">
    <property type="entry name" value="Methyltransf_31"/>
    <property type="match status" value="1"/>
</dbReference>
<comment type="similarity">
    <text evidence="5">Belongs to the protein N5-glutamine methyltransferase family. PrmC subfamily.</text>
</comment>
<dbReference type="EC" id="2.1.1.297" evidence="5"/>
<comment type="caution">
    <text evidence="8">The sequence shown here is derived from an EMBL/GenBank/DDBJ whole genome shotgun (WGS) entry which is preliminary data.</text>
</comment>
<feature type="binding site" evidence="5">
    <location>
        <begin position="112"/>
        <end position="116"/>
    </location>
    <ligand>
        <name>S-adenosyl-L-methionine</name>
        <dbReference type="ChEBI" id="CHEBI:59789"/>
    </ligand>
</feature>
<dbReference type="GO" id="GO:0032259">
    <property type="term" value="P:methylation"/>
    <property type="evidence" value="ECO:0007669"/>
    <property type="project" value="UniProtKB-KW"/>
</dbReference>
<dbReference type="Gene3D" id="1.10.8.10">
    <property type="entry name" value="DNA helicase RuvA subunit, C-terminal domain"/>
    <property type="match status" value="1"/>
</dbReference>
<dbReference type="InterPro" id="IPR050320">
    <property type="entry name" value="N5-glutamine_MTase"/>
</dbReference>
<proteinExistence type="inferred from homology"/>
<feature type="binding site" evidence="5">
    <location>
        <begin position="183"/>
        <end position="186"/>
    </location>
    <ligand>
        <name>substrate</name>
    </ligand>
</feature>
<dbReference type="CDD" id="cd02440">
    <property type="entry name" value="AdoMet_MTases"/>
    <property type="match status" value="1"/>
</dbReference>
<reference evidence="8 9" key="1">
    <citation type="journal article" date="2018" name="ISME J.">
        <title>Endosymbiont genomes yield clues of tubeworm success.</title>
        <authorList>
            <person name="Li Y."/>
            <person name="Liles M.R."/>
            <person name="Halanych K.M."/>
        </authorList>
    </citation>
    <scope>NUCLEOTIDE SEQUENCE [LARGE SCALE GENOMIC DNA]</scope>
    <source>
        <strain evidence="8">A1464</strain>
    </source>
</reference>
<dbReference type="FunFam" id="1.10.8.10:FF:000032">
    <property type="entry name" value="Release factor glutamine methyltransferase"/>
    <property type="match status" value="1"/>
</dbReference>
<dbReference type="InterPro" id="IPR029063">
    <property type="entry name" value="SAM-dependent_MTases_sf"/>
</dbReference>
<dbReference type="InterPro" id="IPR025714">
    <property type="entry name" value="Methyltranfer_dom"/>
</dbReference>
<evidence type="ECO:0000313" key="9">
    <source>
        <dbReference type="Proteomes" id="UP000254266"/>
    </source>
</evidence>
<dbReference type="Pfam" id="PF17827">
    <property type="entry name" value="PrmC_N"/>
    <property type="match status" value="1"/>
</dbReference>
<comment type="catalytic activity">
    <reaction evidence="4 5">
        <text>L-glutaminyl-[peptide chain release factor] + S-adenosyl-L-methionine = N(5)-methyl-L-glutaminyl-[peptide chain release factor] + S-adenosyl-L-homocysteine + H(+)</text>
        <dbReference type="Rhea" id="RHEA:42896"/>
        <dbReference type="Rhea" id="RHEA-COMP:10271"/>
        <dbReference type="Rhea" id="RHEA-COMP:10272"/>
        <dbReference type="ChEBI" id="CHEBI:15378"/>
        <dbReference type="ChEBI" id="CHEBI:30011"/>
        <dbReference type="ChEBI" id="CHEBI:57856"/>
        <dbReference type="ChEBI" id="CHEBI:59789"/>
        <dbReference type="ChEBI" id="CHEBI:61891"/>
        <dbReference type="EC" id="2.1.1.297"/>
    </reaction>
</comment>
<keyword evidence="9" id="KW-1185">Reference proteome</keyword>
<dbReference type="Gene3D" id="3.40.50.150">
    <property type="entry name" value="Vaccinia Virus protein VP39"/>
    <property type="match status" value="1"/>
</dbReference>
<comment type="function">
    <text evidence="5">Methylates the class 1 translation termination release factors RF1/PrfA and RF2/PrfB on the glutamine residue of the universally conserved GGQ motif.</text>
</comment>
<dbReference type="PROSITE" id="PS00092">
    <property type="entry name" value="N6_MTASE"/>
    <property type="match status" value="1"/>
</dbReference>
<name>A0A370D9Z9_9GAMM</name>
<evidence type="ECO:0000256" key="4">
    <source>
        <dbReference type="ARBA" id="ARBA00048391"/>
    </source>
</evidence>
<evidence type="ECO:0000256" key="3">
    <source>
        <dbReference type="ARBA" id="ARBA00022691"/>
    </source>
</evidence>
<keyword evidence="2 5" id="KW-0808">Transferase</keyword>
<organism evidence="8 9">
    <name type="scientific">endosymbiont of Galathealinum brachiosum</name>
    <dbReference type="NCBI Taxonomy" id="2200906"/>
    <lineage>
        <taxon>Bacteria</taxon>
        <taxon>Pseudomonadati</taxon>
        <taxon>Pseudomonadota</taxon>
        <taxon>Gammaproteobacteria</taxon>
        <taxon>sulfur-oxidizing symbionts</taxon>
    </lineage>
</organism>
<dbReference type="NCBIfam" id="TIGR03534">
    <property type="entry name" value="RF_mod_PrmC"/>
    <property type="match status" value="1"/>
</dbReference>
<dbReference type="HAMAP" id="MF_02126">
    <property type="entry name" value="RF_methyltr_PrmC"/>
    <property type="match status" value="1"/>
</dbReference>
<feature type="domain" description="Release factor glutamine methyltransferase N-terminal" evidence="7">
    <location>
        <begin position="3"/>
        <end position="67"/>
    </location>
</feature>
<evidence type="ECO:0000256" key="1">
    <source>
        <dbReference type="ARBA" id="ARBA00022603"/>
    </source>
</evidence>
<keyword evidence="3 5" id="KW-0949">S-adenosyl-L-methionine</keyword>
<dbReference type="InterPro" id="IPR002052">
    <property type="entry name" value="DNA_methylase_N6_adenine_CS"/>
</dbReference>
<feature type="binding site" evidence="5">
    <location>
        <position position="183"/>
    </location>
    <ligand>
        <name>S-adenosyl-L-methionine</name>
        <dbReference type="ChEBI" id="CHEBI:59789"/>
    </ligand>
</feature>
<sequence>MAATKQLEKTSDSPRLDAEVLLAHSLNKNRTWLITWSDRELTEPEILNFEKRLTRREKGEPVAHITGSREFWSLDLQVSKDTLIPRPETELIIEKILEQYAQSSDIKVLDLGTGSGAIALALASERPGWEITATDKSAAALEIANRNAQQLNLNNINFIHGNWFEPFENPSSENLLFDIIASNPPYIPDQDPHLSQGDVRFEPMSALASGKDGLNDIRQICQLASKHLKPGAMLIIEHGFDQKEELHNIFMHSGYKNISQYTDLTKNPRLTSGINL</sequence>
<dbReference type="InterPro" id="IPR019874">
    <property type="entry name" value="RF_methyltr_PrmC"/>
</dbReference>
<evidence type="ECO:0000256" key="2">
    <source>
        <dbReference type="ARBA" id="ARBA00022679"/>
    </source>
</evidence>
<dbReference type="PANTHER" id="PTHR18895:SF74">
    <property type="entry name" value="MTRF1L RELEASE FACTOR GLUTAMINE METHYLTRANSFERASE"/>
    <property type="match status" value="1"/>
</dbReference>
<evidence type="ECO:0000259" key="7">
    <source>
        <dbReference type="Pfam" id="PF17827"/>
    </source>
</evidence>